<evidence type="ECO:0000256" key="1">
    <source>
        <dbReference type="SAM" id="MobiDB-lite"/>
    </source>
</evidence>
<dbReference type="Proteomes" id="UP001218188">
    <property type="component" value="Unassembled WGS sequence"/>
</dbReference>
<proteinExistence type="predicted"/>
<gene>
    <name evidence="2" type="ORF">C8F04DRAFT_1134201</name>
</gene>
<keyword evidence="3" id="KW-1185">Reference proteome</keyword>
<comment type="caution">
    <text evidence="2">The sequence shown here is derived from an EMBL/GenBank/DDBJ whole genome shotgun (WGS) entry which is preliminary data.</text>
</comment>
<name>A0AAD6S956_9AGAR</name>
<organism evidence="2 3">
    <name type="scientific">Mycena alexandri</name>
    <dbReference type="NCBI Taxonomy" id="1745969"/>
    <lineage>
        <taxon>Eukaryota</taxon>
        <taxon>Fungi</taxon>
        <taxon>Dikarya</taxon>
        <taxon>Basidiomycota</taxon>
        <taxon>Agaricomycotina</taxon>
        <taxon>Agaricomycetes</taxon>
        <taxon>Agaricomycetidae</taxon>
        <taxon>Agaricales</taxon>
        <taxon>Marasmiineae</taxon>
        <taxon>Mycenaceae</taxon>
        <taxon>Mycena</taxon>
    </lineage>
</organism>
<feature type="region of interest" description="Disordered" evidence="1">
    <location>
        <begin position="243"/>
        <end position="274"/>
    </location>
</feature>
<dbReference type="AlphaFoldDB" id="A0AAD6S956"/>
<accession>A0AAD6S956</accession>
<evidence type="ECO:0000313" key="2">
    <source>
        <dbReference type="EMBL" id="KAJ7023539.1"/>
    </source>
</evidence>
<dbReference type="EMBL" id="JARJCM010000187">
    <property type="protein sequence ID" value="KAJ7023539.1"/>
    <property type="molecule type" value="Genomic_DNA"/>
</dbReference>
<evidence type="ECO:0000313" key="3">
    <source>
        <dbReference type="Proteomes" id="UP001218188"/>
    </source>
</evidence>
<reference evidence="2" key="1">
    <citation type="submission" date="2023-03" db="EMBL/GenBank/DDBJ databases">
        <title>Massive genome expansion in bonnet fungi (Mycena s.s.) driven by repeated elements and novel gene families across ecological guilds.</title>
        <authorList>
            <consortium name="Lawrence Berkeley National Laboratory"/>
            <person name="Harder C.B."/>
            <person name="Miyauchi S."/>
            <person name="Viragh M."/>
            <person name="Kuo A."/>
            <person name="Thoen E."/>
            <person name="Andreopoulos B."/>
            <person name="Lu D."/>
            <person name="Skrede I."/>
            <person name="Drula E."/>
            <person name="Henrissat B."/>
            <person name="Morin E."/>
            <person name="Kohler A."/>
            <person name="Barry K."/>
            <person name="LaButti K."/>
            <person name="Morin E."/>
            <person name="Salamov A."/>
            <person name="Lipzen A."/>
            <person name="Mereny Z."/>
            <person name="Hegedus B."/>
            <person name="Baldrian P."/>
            <person name="Stursova M."/>
            <person name="Weitz H."/>
            <person name="Taylor A."/>
            <person name="Grigoriev I.V."/>
            <person name="Nagy L.G."/>
            <person name="Martin F."/>
            <person name="Kauserud H."/>
        </authorList>
    </citation>
    <scope>NUCLEOTIDE SEQUENCE</scope>
    <source>
        <strain evidence="2">CBHHK200</strain>
    </source>
</reference>
<sequence>MGNVTARQLELHRILGLAICHSTTIDPRRMEHYNYTYWTADVAALIVRGHLKHCLLAPQFPIYISPKEPFLADTSIGSARTMADGDAEGVYVDIAIVMPVVQPRYVQQLGALSEELENKSLHSFFEDLLPEQLEELSPRCLWVSGLEAPVIVELKRGATRHAEKIDAFYHDLNLLLGRGMLQAEAQGLCLFSSWRFATQRRVVLLAGAGEYYTIRLVTRDWAADELGDDPYSAEGLKVVKGLRGDDYDDDDDDDSDNADDDDDDDWTEGRVDEMYGSPLNALERQKKLNAERDIRAAKRAAQREQYFAALATPPAADRTVPLFADEALDAVHPGGDLFESRPPEHYFAPGGTEAWSGVLRLGSERSNAYMAKIQDFIREQEIREDDRRKGVFFRRATV</sequence>
<feature type="compositionally biased region" description="Acidic residues" evidence="1">
    <location>
        <begin position="246"/>
        <end position="266"/>
    </location>
</feature>
<protein>
    <submittedName>
        <fullName evidence="2">Uncharacterized protein</fullName>
    </submittedName>
</protein>